<accession>A0A7S7LYQ4</accession>
<proteinExistence type="predicted"/>
<keyword evidence="1" id="KW-0472">Membrane</keyword>
<keyword evidence="1" id="KW-1133">Transmembrane helix</keyword>
<keyword evidence="3" id="KW-1185">Reference proteome</keyword>
<dbReference type="AlphaFoldDB" id="A0A7S7LYQ4"/>
<feature type="transmembrane region" description="Helical" evidence="1">
    <location>
        <begin position="256"/>
        <end position="279"/>
    </location>
</feature>
<keyword evidence="1" id="KW-0812">Transmembrane</keyword>
<feature type="transmembrane region" description="Helical" evidence="1">
    <location>
        <begin position="226"/>
        <end position="250"/>
    </location>
</feature>
<feature type="transmembrane region" description="Helical" evidence="1">
    <location>
        <begin position="147"/>
        <end position="173"/>
    </location>
</feature>
<evidence type="ECO:0000313" key="3">
    <source>
        <dbReference type="Proteomes" id="UP000593836"/>
    </source>
</evidence>
<sequence length="287" mass="33290">MEEIITIYKKQRPFIENSLTSMVENIDLTQYDEIKEKFIFSLLPALKATYKINKNYKQSTPIYTEDGADKISFGEDRSYLLSRIKFRDDNIYISNSYVNSRTATPSITIVLHINNEYLVYDFELYALLKGLMLIGGDKRFTIFVQSFYGFFGFLLTLFSLSLIGYAIFIIYEVIIYNDKEVLSGFFRSIIALTLGLAIFDLAKTILEHEVFYKELSRNYNLENKLLARFLISIIVALSIEALMVVFKIVLSDYAQMIHAFYLISGIGIMIISLSIFIFIMRYQGHKN</sequence>
<dbReference type="EMBL" id="CP054493">
    <property type="protein sequence ID" value="QOY53920.1"/>
    <property type="molecule type" value="Genomic_DNA"/>
</dbReference>
<gene>
    <name evidence="2" type="ORF">HUE87_08435</name>
</gene>
<dbReference type="Proteomes" id="UP000593836">
    <property type="component" value="Chromosome"/>
</dbReference>
<evidence type="ECO:0000313" key="2">
    <source>
        <dbReference type="EMBL" id="QOY53920.1"/>
    </source>
</evidence>
<evidence type="ECO:0008006" key="4">
    <source>
        <dbReference type="Google" id="ProtNLM"/>
    </source>
</evidence>
<evidence type="ECO:0000256" key="1">
    <source>
        <dbReference type="SAM" id="Phobius"/>
    </source>
</evidence>
<dbReference type="KEGG" id="smas:HUE87_08435"/>
<feature type="transmembrane region" description="Helical" evidence="1">
    <location>
        <begin position="185"/>
        <end position="206"/>
    </location>
</feature>
<organism evidence="2 3">
    <name type="scientific">Candidatus Sulfurimonas marisnigri</name>
    <dbReference type="NCBI Taxonomy" id="2740405"/>
    <lineage>
        <taxon>Bacteria</taxon>
        <taxon>Pseudomonadati</taxon>
        <taxon>Campylobacterota</taxon>
        <taxon>Epsilonproteobacteria</taxon>
        <taxon>Campylobacterales</taxon>
        <taxon>Sulfurimonadaceae</taxon>
        <taxon>Sulfurimonas</taxon>
    </lineage>
</organism>
<protein>
    <recommendedName>
        <fullName evidence="4">General glycosylation pathway protein</fullName>
    </recommendedName>
</protein>
<name>A0A7S7LYQ4_9BACT</name>
<dbReference type="RefSeq" id="WP_194365777.1">
    <property type="nucleotide sequence ID" value="NZ_CP054493.1"/>
</dbReference>
<reference evidence="2 3" key="1">
    <citation type="submission" date="2020-05" db="EMBL/GenBank/DDBJ databases">
        <title>Sulfurimonas marisnigri, sp. nov., and Sulfurimonas baltica, sp. nov., manganese oxide reducing chemolithoautotrophs of the class Epsilonproteobacteria isolated from the pelagic redoxclines of the Black and Baltic Seas and emended description of the genus Sulfurimonas.</title>
        <authorList>
            <person name="Henkel J.V."/>
            <person name="Laudan C."/>
            <person name="Werner J."/>
            <person name="Neu T."/>
            <person name="Plewe S."/>
            <person name="Sproer C."/>
            <person name="Bunk B."/>
            <person name="Schulz-Vogt H.N."/>
        </authorList>
    </citation>
    <scope>NUCLEOTIDE SEQUENCE [LARGE SCALE GENOMIC DNA]</scope>
    <source>
        <strain evidence="2 3">SoZ1</strain>
    </source>
</reference>